<dbReference type="OMA" id="MVNYIGP"/>
<evidence type="ECO:0000256" key="1">
    <source>
        <dbReference type="ARBA" id="ARBA00006484"/>
    </source>
</evidence>
<dbReference type="InterPro" id="IPR002347">
    <property type="entry name" value="SDR_fam"/>
</dbReference>
<reference evidence="5" key="2">
    <citation type="submission" date="2025-09" db="UniProtKB">
        <authorList>
            <consortium name="Ensembl"/>
        </authorList>
    </citation>
    <scope>IDENTIFICATION</scope>
</reference>
<dbReference type="PANTHER" id="PTHR43157">
    <property type="entry name" value="PHOSPHATIDYLINOSITOL-GLYCAN BIOSYNTHESIS CLASS F PROTEIN-RELATED"/>
    <property type="match status" value="1"/>
</dbReference>
<keyword evidence="4" id="KW-1133">Transmembrane helix</keyword>
<evidence type="ECO:0000256" key="3">
    <source>
        <dbReference type="RuleBase" id="RU000363"/>
    </source>
</evidence>
<dbReference type="Proteomes" id="UP001108240">
    <property type="component" value="Unplaced"/>
</dbReference>
<accession>A0A9J7Z6V0</accession>
<dbReference type="Gene3D" id="3.40.50.720">
    <property type="entry name" value="NAD(P)-binding Rossmann-like Domain"/>
    <property type="match status" value="1"/>
</dbReference>
<keyword evidence="6" id="KW-1185">Reference proteome</keyword>
<comment type="similarity">
    <text evidence="1 3">Belongs to the short-chain dehydrogenases/reductases (SDR) family.</text>
</comment>
<feature type="transmembrane region" description="Helical" evidence="4">
    <location>
        <begin position="21"/>
        <end position="45"/>
    </location>
</feature>
<evidence type="ECO:0000313" key="5">
    <source>
        <dbReference type="Ensembl" id="ENSCCRP00000128002.1"/>
    </source>
</evidence>
<evidence type="ECO:0000256" key="4">
    <source>
        <dbReference type="SAM" id="Phobius"/>
    </source>
</evidence>
<proteinExistence type="inferred from homology"/>
<dbReference type="SUPFAM" id="SSF51735">
    <property type="entry name" value="NAD(P)-binding Rossmann-fold domains"/>
    <property type="match status" value="1"/>
</dbReference>
<dbReference type="Ensembl" id="ENSCCRT00000176483.1">
    <property type="protein sequence ID" value="ENSCCRP00000128002.1"/>
    <property type="gene ID" value="ENSCCRG00000060737.1"/>
</dbReference>
<keyword evidence="4" id="KW-0812">Transmembrane</keyword>
<dbReference type="InterPro" id="IPR036291">
    <property type="entry name" value="NAD(P)-bd_dom_sf"/>
</dbReference>
<evidence type="ECO:0000256" key="2">
    <source>
        <dbReference type="ARBA" id="ARBA00023002"/>
    </source>
</evidence>
<dbReference type="GeneTree" id="ENSGT00940000155599"/>
<name>A0A9J7Z6V0_CYPCA</name>
<organism evidence="5 6">
    <name type="scientific">Cyprinus carpio carpio</name>
    <dbReference type="NCBI Taxonomy" id="630221"/>
    <lineage>
        <taxon>Eukaryota</taxon>
        <taxon>Metazoa</taxon>
        <taxon>Chordata</taxon>
        <taxon>Craniata</taxon>
        <taxon>Vertebrata</taxon>
        <taxon>Euteleostomi</taxon>
        <taxon>Actinopterygii</taxon>
        <taxon>Neopterygii</taxon>
        <taxon>Teleostei</taxon>
        <taxon>Ostariophysi</taxon>
        <taxon>Cypriniformes</taxon>
        <taxon>Cyprinidae</taxon>
        <taxon>Cyprininae</taxon>
        <taxon>Cyprinus</taxon>
    </lineage>
</organism>
<dbReference type="PRINTS" id="PR00081">
    <property type="entry name" value="GDHRDH"/>
</dbReference>
<feature type="transmembrane region" description="Helical" evidence="4">
    <location>
        <begin position="51"/>
        <end position="69"/>
    </location>
</feature>
<evidence type="ECO:0000313" key="6">
    <source>
        <dbReference type="Proteomes" id="UP001108240"/>
    </source>
</evidence>
<reference evidence="5" key="1">
    <citation type="submission" date="2025-08" db="UniProtKB">
        <authorList>
            <consortium name="Ensembl"/>
        </authorList>
    </citation>
    <scope>IDENTIFICATION</scope>
</reference>
<keyword evidence="2" id="KW-0560">Oxidoreductase</keyword>
<dbReference type="AlphaFoldDB" id="A0A9J7Z6V0"/>
<dbReference type="Pfam" id="PF00106">
    <property type="entry name" value="adh_short"/>
    <property type="match status" value="1"/>
</dbReference>
<sequence>MSLQKQLVLLIRLLQQVGHCNPGIDTGILLIVLLVHFCLCCIFTFEMAEEILLIAGVAIAVLFIFRIYVRGAQCKSKAKLHGKTVIVTGSNTGIGRETAVDLARRGARVILACRSQVRGEVAVAIVQRESGSKNVVFMQLDLASLKSVRSFAETFLKTERRLDILINNAGVYMQGTTDDGLGLMFGVNHLGHFLLTNLLLDRLKECVPSRIVTVSSYLHNYGNLDFDTLRTHKEFGVGESPGSVFWIYAHSKLCNVLFTHELAKKLQGTNVTCYSLHPGAVNSDLSRNLNKMSRRLLKPIAALFFKDVEAGAQTTLHCAVQEGIESLSGRYFSNCAVQKVKAKAQDDAVAKKLWEIKTHCPIQFLHFAVEPKESSGPNIRSTGHFLANNYPQCV</sequence>
<keyword evidence="4" id="KW-0472">Membrane</keyword>
<dbReference type="PANTHER" id="PTHR43157:SF51">
    <property type="entry name" value="DEHYDROGENASE_REDUCTASE (SDR FAMILY) MEMBER 13-LIKE 1"/>
    <property type="match status" value="1"/>
</dbReference>
<protein>
    <submittedName>
        <fullName evidence="5">Dehydrogenase/reductase (SDR family) member 13b.1</fullName>
    </submittedName>
</protein>
<dbReference type="GO" id="GO:0016491">
    <property type="term" value="F:oxidoreductase activity"/>
    <property type="evidence" value="ECO:0007669"/>
    <property type="project" value="UniProtKB-KW"/>
</dbReference>
<dbReference type="PRINTS" id="PR00080">
    <property type="entry name" value="SDRFAMILY"/>
</dbReference>